<feature type="active site" evidence="6">
    <location>
        <position position="70"/>
    </location>
</feature>
<dbReference type="AlphaFoldDB" id="A0A7C9MRY5"/>
<dbReference type="GO" id="GO:0003677">
    <property type="term" value="F:DNA binding"/>
    <property type="evidence" value="ECO:0007669"/>
    <property type="project" value="TreeGrafter"/>
</dbReference>
<evidence type="ECO:0000313" key="9">
    <source>
        <dbReference type="Proteomes" id="UP000483286"/>
    </source>
</evidence>
<dbReference type="GO" id="GO:0009307">
    <property type="term" value="P:DNA restriction-modification system"/>
    <property type="evidence" value="ECO:0007669"/>
    <property type="project" value="UniProtKB-KW"/>
</dbReference>
<dbReference type="Pfam" id="PF00145">
    <property type="entry name" value="DNA_methylase"/>
    <property type="match status" value="1"/>
</dbReference>
<evidence type="ECO:0000313" key="8">
    <source>
        <dbReference type="EMBL" id="MVN87604.1"/>
    </source>
</evidence>
<dbReference type="SUPFAM" id="SSF53335">
    <property type="entry name" value="S-adenosyl-L-methionine-dependent methyltransferases"/>
    <property type="match status" value="1"/>
</dbReference>
<protein>
    <recommendedName>
        <fullName evidence="1">DNA (cytosine-5-)-methyltransferase</fullName>
        <ecNumber evidence="1">2.1.1.37</ecNumber>
    </recommendedName>
</protein>
<evidence type="ECO:0000256" key="7">
    <source>
        <dbReference type="RuleBase" id="RU000416"/>
    </source>
</evidence>
<dbReference type="InterPro" id="IPR029063">
    <property type="entry name" value="SAM-dependent_MTases_sf"/>
</dbReference>
<keyword evidence="2 6" id="KW-0489">Methyltransferase</keyword>
<reference evidence="8 9" key="1">
    <citation type="submission" date="2019-12" db="EMBL/GenBank/DDBJ databases">
        <title>Deinococcus sp. HMF7620 Genome sequencing and assembly.</title>
        <authorList>
            <person name="Kang H."/>
            <person name="Kim H."/>
            <person name="Joh K."/>
        </authorList>
    </citation>
    <scope>NUCLEOTIDE SEQUENCE [LARGE SCALE GENOMIC DNA]</scope>
    <source>
        <strain evidence="8 9">HMF7620</strain>
    </source>
</reference>
<evidence type="ECO:0000256" key="5">
    <source>
        <dbReference type="ARBA" id="ARBA00022747"/>
    </source>
</evidence>
<keyword evidence="3 6" id="KW-0808">Transferase</keyword>
<dbReference type="Gene3D" id="3.40.50.150">
    <property type="entry name" value="Vaccinia Virus protein VP39"/>
    <property type="match status" value="1"/>
</dbReference>
<evidence type="ECO:0000256" key="2">
    <source>
        <dbReference type="ARBA" id="ARBA00022603"/>
    </source>
</evidence>
<dbReference type="InterPro" id="IPR050390">
    <property type="entry name" value="C5-Methyltransferase"/>
</dbReference>
<comment type="similarity">
    <text evidence="6 7">Belongs to the class I-like SAM-binding methyltransferase superfamily. C5-methyltransferase family.</text>
</comment>
<dbReference type="NCBIfam" id="TIGR00675">
    <property type="entry name" value="dcm"/>
    <property type="match status" value="1"/>
</dbReference>
<keyword evidence="9" id="KW-1185">Reference proteome</keyword>
<organism evidence="8 9">
    <name type="scientific">Deinococcus arboris</name>
    <dbReference type="NCBI Taxonomy" id="2682977"/>
    <lineage>
        <taxon>Bacteria</taxon>
        <taxon>Thermotogati</taxon>
        <taxon>Deinococcota</taxon>
        <taxon>Deinococci</taxon>
        <taxon>Deinococcales</taxon>
        <taxon>Deinococcaceae</taxon>
        <taxon>Deinococcus</taxon>
    </lineage>
</organism>
<accession>A0A7C9MRY5</accession>
<dbReference type="GO" id="GO:0044027">
    <property type="term" value="P:negative regulation of gene expression via chromosomal CpG island methylation"/>
    <property type="evidence" value="ECO:0007669"/>
    <property type="project" value="TreeGrafter"/>
</dbReference>
<dbReference type="Proteomes" id="UP000483286">
    <property type="component" value="Unassembled WGS sequence"/>
</dbReference>
<dbReference type="PANTHER" id="PTHR10629:SF52">
    <property type="entry name" value="DNA (CYTOSINE-5)-METHYLTRANSFERASE 1"/>
    <property type="match status" value="1"/>
</dbReference>
<dbReference type="GO" id="GO:0003886">
    <property type="term" value="F:DNA (cytosine-5-)-methyltransferase activity"/>
    <property type="evidence" value="ECO:0007669"/>
    <property type="project" value="UniProtKB-EC"/>
</dbReference>
<evidence type="ECO:0000256" key="6">
    <source>
        <dbReference type="PROSITE-ProRule" id="PRU01016"/>
    </source>
</evidence>
<proteinExistence type="inferred from homology"/>
<dbReference type="PROSITE" id="PS51679">
    <property type="entry name" value="SAM_MT_C5"/>
    <property type="match status" value="1"/>
</dbReference>
<evidence type="ECO:0000256" key="4">
    <source>
        <dbReference type="ARBA" id="ARBA00022691"/>
    </source>
</evidence>
<name>A0A7C9MRY5_9DEIO</name>
<dbReference type="EMBL" id="WQLB01000016">
    <property type="protein sequence ID" value="MVN87604.1"/>
    <property type="molecule type" value="Genomic_DNA"/>
</dbReference>
<keyword evidence="4 6" id="KW-0949">S-adenosyl-L-methionine</keyword>
<evidence type="ECO:0000256" key="1">
    <source>
        <dbReference type="ARBA" id="ARBA00011975"/>
    </source>
</evidence>
<comment type="caution">
    <text evidence="8">The sequence shown here is derived from an EMBL/GenBank/DDBJ whole genome shotgun (WGS) entry which is preliminary data.</text>
</comment>
<dbReference type="EC" id="2.1.1.37" evidence="1"/>
<gene>
    <name evidence="8" type="primary">dcm</name>
    <name evidence="8" type="ORF">GO986_12590</name>
</gene>
<dbReference type="PANTHER" id="PTHR10629">
    <property type="entry name" value="CYTOSINE-SPECIFIC METHYLTRANSFERASE"/>
    <property type="match status" value="1"/>
</dbReference>
<sequence length="402" mass="44730">MGLDLGLEEAGFQTLACVEVNEAACATIRANRPELSVICRDIREVSSAEIMEAAGVAPEEVTLVVGGPPCQPFSTAGRRKGINDPRGSLFMDFVRVINDTRPAFFIMENVRGLLSQALSHRPLNQRGPGNPPLGEDEQPGSVLRVVLEEFERIGYRVDYFAVNAVNHGAPQIRERVFFIGNRLNLAVDWPDPSHGLPPQKGQRPFETLGSVLMGWVDPDPVIMDFSPRKKHYLSHVPPGGNWRDLPEELQRESMGAAWHAKGGRSGWWRRLSYEYPSPTIVTMPNHASTSLCHPEEVRTLTVGECARVQGFPEHWHFVGTPLEQYTQVGNAVPVQLGKLAGEVVRQALDSPQNAAQPMLFNVPSRGRNVQSTVRTRMYHVGSKQWLADRIGWTKHKEKVESD</sequence>
<dbReference type="PRINTS" id="PR00105">
    <property type="entry name" value="C5METTRFRASE"/>
</dbReference>
<dbReference type="Gene3D" id="3.90.120.10">
    <property type="entry name" value="DNA Methylase, subunit A, domain 2"/>
    <property type="match status" value="1"/>
</dbReference>
<keyword evidence="5" id="KW-0680">Restriction system</keyword>
<dbReference type="InterPro" id="IPR001525">
    <property type="entry name" value="C5_MeTfrase"/>
</dbReference>
<evidence type="ECO:0000256" key="3">
    <source>
        <dbReference type="ARBA" id="ARBA00022679"/>
    </source>
</evidence>
<dbReference type="GO" id="GO:0032259">
    <property type="term" value="P:methylation"/>
    <property type="evidence" value="ECO:0007669"/>
    <property type="project" value="UniProtKB-KW"/>
</dbReference>